<dbReference type="GO" id="GO:0101006">
    <property type="term" value="F:protein histidine phosphatase activity"/>
    <property type="evidence" value="ECO:0007669"/>
    <property type="project" value="InterPro"/>
</dbReference>
<dbReference type="Proteomes" id="UP001179121">
    <property type="component" value="Chromosome"/>
</dbReference>
<dbReference type="RefSeq" id="WP_289268782.1">
    <property type="nucleotide sequence ID" value="NZ_OX365700.1"/>
</dbReference>
<dbReference type="SMART" id="SM00855">
    <property type="entry name" value="PGAM"/>
    <property type="match status" value="1"/>
</dbReference>
<dbReference type="AlphaFoldDB" id="A0AA86MZN2"/>
<accession>A0AA86MZN2</accession>
<evidence type="ECO:0000313" key="1">
    <source>
        <dbReference type="EMBL" id="CAI4032033.1"/>
    </source>
</evidence>
<dbReference type="InterPro" id="IPR013078">
    <property type="entry name" value="His_Pase_superF_clade-1"/>
</dbReference>
<sequence>MQCVLFRHGIAVAREDWQGEDAQRPLTKKGENRVRQAAEGLANLDIRPTHILTSPFLRAHETAQILYHMLKIKASPRICDELIPDSPPDKLFPLLATLPNDATVICVGHEPHLSEAASLMLFGKPAAALSMKKAGACLITFGEHPKPGRGLLEWWMPPSALRAL</sequence>
<dbReference type="CDD" id="cd07067">
    <property type="entry name" value="HP_PGM_like"/>
    <property type="match status" value="1"/>
</dbReference>
<organism evidence="1 2">
    <name type="scientific">Nitrospira tepida</name>
    <dbReference type="NCBI Taxonomy" id="2973512"/>
    <lineage>
        <taxon>Bacteria</taxon>
        <taxon>Pseudomonadati</taxon>
        <taxon>Nitrospirota</taxon>
        <taxon>Nitrospiria</taxon>
        <taxon>Nitrospirales</taxon>
        <taxon>Nitrospiraceae</taxon>
        <taxon>Nitrospira</taxon>
    </lineage>
</organism>
<protein>
    <submittedName>
        <fullName evidence="1">Enzyme</fullName>
    </submittedName>
</protein>
<dbReference type="NCBIfam" id="TIGR00249">
    <property type="entry name" value="sixA"/>
    <property type="match status" value="1"/>
</dbReference>
<reference evidence="1" key="1">
    <citation type="submission" date="2022-10" db="EMBL/GenBank/DDBJ databases">
        <authorList>
            <person name="Koch H."/>
        </authorList>
    </citation>
    <scope>NUCLEOTIDE SEQUENCE</scope>
    <source>
        <strain evidence="1">DNF</strain>
    </source>
</reference>
<gene>
    <name evidence="1" type="ORF">DNFV4_02458</name>
</gene>
<dbReference type="GO" id="GO:0005737">
    <property type="term" value="C:cytoplasm"/>
    <property type="evidence" value="ECO:0007669"/>
    <property type="project" value="InterPro"/>
</dbReference>
<evidence type="ECO:0000313" key="2">
    <source>
        <dbReference type="Proteomes" id="UP001179121"/>
    </source>
</evidence>
<name>A0AA86MZN2_9BACT</name>
<dbReference type="Gene3D" id="3.40.50.1240">
    <property type="entry name" value="Phosphoglycerate mutase-like"/>
    <property type="match status" value="1"/>
</dbReference>
<proteinExistence type="predicted"/>
<dbReference type="EMBL" id="OX365700">
    <property type="protein sequence ID" value="CAI4032033.1"/>
    <property type="molecule type" value="Genomic_DNA"/>
</dbReference>
<dbReference type="InterPro" id="IPR004449">
    <property type="entry name" value="SixA"/>
</dbReference>
<dbReference type="InterPro" id="IPR029033">
    <property type="entry name" value="His_PPase_superfam"/>
</dbReference>
<dbReference type="KEGG" id="nti:DNFV4_02458"/>
<keyword evidence="2" id="KW-1185">Reference proteome</keyword>
<dbReference type="Pfam" id="PF00300">
    <property type="entry name" value="His_Phos_1"/>
    <property type="match status" value="1"/>
</dbReference>
<dbReference type="SUPFAM" id="SSF53254">
    <property type="entry name" value="Phosphoglycerate mutase-like"/>
    <property type="match status" value="1"/>
</dbReference>